<dbReference type="AlphaFoldDB" id="A0A250XA10"/>
<dbReference type="PROSITE" id="PS01047">
    <property type="entry name" value="HMA_1"/>
    <property type="match status" value="1"/>
</dbReference>
<keyword evidence="1" id="KW-0479">Metal-binding</keyword>
<dbReference type="InterPro" id="IPR017969">
    <property type="entry name" value="Heavy-metal-associated_CS"/>
</dbReference>
<dbReference type="Proteomes" id="UP000232323">
    <property type="component" value="Unassembled WGS sequence"/>
</dbReference>
<name>A0A250XA10_9CHLO</name>
<organism evidence="3 4">
    <name type="scientific">Chlamydomonas eustigma</name>
    <dbReference type="NCBI Taxonomy" id="1157962"/>
    <lineage>
        <taxon>Eukaryota</taxon>
        <taxon>Viridiplantae</taxon>
        <taxon>Chlorophyta</taxon>
        <taxon>core chlorophytes</taxon>
        <taxon>Chlorophyceae</taxon>
        <taxon>CS clade</taxon>
        <taxon>Chlamydomonadales</taxon>
        <taxon>Chlamydomonadaceae</taxon>
        <taxon>Chlamydomonas</taxon>
    </lineage>
</organism>
<dbReference type="Pfam" id="PF00403">
    <property type="entry name" value="HMA"/>
    <property type="match status" value="1"/>
</dbReference>
<dbReference type="GO" id="GO:0046872">
    <property type="term" value="F:metal ion binding"/>
    <property type="evidence" value="ECO:0007669"/>
    <property type="project" value="UniProtKB-KW"/>
</dbReference>
<dbReference type="Gene3D" id="3.30.70.100">
    <property type="match status" value="1"/>
</dbReference>
<dbReference type="SUPFAM" id="SSF55008">
    <property type="entry name" value="HMA, heavy metal-associated domain"/>
    <property type="match status" value="1"/>
</dbReference>
<dbReference type="InterPro" id="IPR006121">
    <property type="entry name" value="HMA_dom"/>
</dbReference>
<reference evidence="3 4" key="1">
    <citation type="submission" date="2017-08" db="EMBL/GenBank/DDBJ databases">
        <title>Acidophilic green algal genome provides insights into adaptation to an acidic environment.</title>
        <authorList>
            <person name="Hirooka S."/>
            <person name="Hirose Y."/>
            <person name="Kanesaki Y."/>
            <person name="Higuchi S."/>
            <person name="Fujiwara T."/>
            <person name="Onuma R."/>
            <person name="Era A."/>
            <person name="Ohbayashi R."/>
            <person name="Uzuka A."/>
            <person name="Nozaki H."/>
            <person name="Yoshikawa H."/>
            <person name="Miyagishima S.Y."/>
        </authorList>
    </citation>
    <scope>NUCLEOTIDE SEQUENCE [LARGE SCALE GENOMIC DNA]</scope>
    <source>
        <strain evidence="3 4">NIES-2499</strain>
    </source>
</reference>
<keyword evidence="4" id="KW-1185">Reference proteome</keyword>
<dbReference type="InterPro" id="IPR036163">
    <property type="entry name" value="HMA_dom_sf"/>
</dbReference>
<feature type="domain" description="HMA" evidence="2">
    <location>
        <begin position="54"/>
        <end position="115"/>
    </location>
</feature>
<comment type="caution">
    <text evidence="3">The sequence shown here is derived from an EMBL/GenBank/DDBJ whole genome shotgun (WGS) entry which is preliminary data.</text>
</comment>
<evidence type="ECO:0000313" key="4">
    <source>
        <dbReference type="Proteomes" id="UP000232323"/>
    </source>
</evidence>
<sequence length="138" mass="15810">MYNKGMYKQSFYVSQWMRNLAFRKLTYKIDLPCWMSKNALETKHRLPELAWSCTFLIPELRCEACAANLKMRLEQKEGVGFVKVHFATKEVFVTAVPCSESVSQCVSPEDVQGAIIAIDSQLKPLLKEHTCSEFVKPV</sequence>
<protein>
    <recommendedName>
        <fullName evidence="2">HMA domain-containing protein</fullName>
    </recommendedName>
</protein>
<accession>A0A250XA10</accession>
<evidence type="ECO:0000256" key="1">
    <source>
        <dbReference type="ARBA" id="ARBA00022723"/>
    </source>
</evidence>
<dbReference type="EMBL" id="BEGY01000047">
    <property type="protein sequence ID" value="GAX79904.1"/>
    <property type="molecule type" value="Genomic_DNA"/>
</dbReference>
<proteinExistence type="predicted"/>
<evidence type="ECO:0000313" key="3">
    <source>
        <dbReference type="EMBL" id="GAX79904.1"/>
    </source>
</evidence>
<evidence type="ECO:0000259" key="2">
    <source>
        <dbReference type="Pfam" id="PF00403"/>
    </source>
</evidence>
<gene>
    <name evidence="3" type="ORF">CEUSTIGMA_g7344.t1</name>
</gene>
<dbReference type="CDD" id="cd00371">
    <property type="entry name" value="HMA"/>
    <property type="match status" value="1"/>
</dbReference>